<organism evidence="8 9">
    <name type="scientific">Erythrobacter fulvus</name>
    <dbReference type="NCBI Taxonomy" id="2987523"/>
    <lineage>
        <taxon>Bacteria</taxon>
        <taxon>Pseudomonadati</taxon>
        <taxon>Pseudomonadota</taxon>
        <taxon>Alphaproteobacteria</taxon>
        <taxon>Sphingomonadales</taxon>
        <taxon>Erythrobacteraceae</taxon>
        <taxon>Erythrobacter/Porphyrobacter group</taxon>
        <taxon>Erythrobacter</taxon>
    </lineage>
</organism>
<evidence type="ECO:0000313" key="8">
    <source>
        <dbReference type="EMBL" id="MDC8755269.1"/>
    </source>
</evidence>
<comment type="similarity">
    <text evidence="2">Belongs to the MipA/OmpV family.</text>
</comment>
<keyword evidence="4" id="KW-0472">Membrane</keyword>
<keyword evidence="9" id="KW-1185">Reference proteome</keyword>
<evidence type="ECO:0000313" key="9">
    <source>
        <dbReference type="Proteomes" id="UP001216558"/>
    </source>
</evidence>
<comment type="caution">
    <text evidence="8">The sequence shown here is derived from an EMBL/GenBank/DDBJ whole genome shotgun (WGS) entry which is preliminary data.</text>
</comment>
<feature type="region of interest" description="Disordered" evidence="6">
    <location>
        <begin position="28"/>
        <end position="53"/>
    </location>
</feature>
<dbReference type="Pfam" id="PF06629">
    <property type="entry name" value="MipA"/>
    <property type="match status" value="1"/>
</dbReference>
<evidence type="ECO:0000256" key="4">
    <source>
        <dbReference type="ARBA" id="ARBA00023136"/>
    </source>
</evidence>
<evidence type="ECO:0000256" key="2">
    <source>
        <dbReference type="ARBA" id="ARBA00005722"/>
    </source>
</evidence>
<comment type="subcellular location">
    <subcellularLocation>
        <location evidence="1">Cell outer membrane</location>
    </subcellularLocation>
</comment>
<gene>
    <name evidence="8" type="ORF">OIK40_11525</name>
</gene>
<evidence type="ECO:0000256" key="5">
    <source>
        <dbReference type="ARBA" id="ARBA00023237"/>
    </source>
</evidence>
<evidence type="ECO:0000256" key="7">
    <source>
        <dbReference type="SAM" id="SignalP"/>
    </source>
</evidence>
<keyword evidence="3 7" id="KW-0732">Signal</keyword>
<evidence type="ECO:0000256" key="6">
    <source>
        <dbReference type="SAM" id="MobiDB-lite"/>
    </source>
</evidence>
<dbReference type="EMBL" id="JAQQXQ010000008">
    <property type="protein sequence ID" value="MDC8755269.1"/>
    <property type="molecule type" value="Genomic_DNA"/>
</dbReference>
<sequence length="318" mass="33009">MKLLPAAVPLALCASALIGGAVPALANGTEERSDTAAEGEDTQPAPPPAPAGAPPASFNFMKPVFDETWATIGLGAGMVPSYAGSDDYIAFPLPLIVGRVGGVGISPNGPGFVLDLNSPKPSFVPRTKPRVSFGPAFRFRNDRNNRISDEVVARAGKLDAALEVGAAAGISFPGVAKRFDQLTIGVQARKDVLGAHDGLIVEPQIAYRAPIGRAMVLQAQASAEFIDDNFADYYFTVSPAQALATGLPQFRADGGLNRIGTTALLTYDLSGNALDGGWNVTGIGGYSRLVGDGADTPYTRLRGDANQFILGLGVGYTF</sequence>
<name>A0ABT5JRP1_9SPHN</name>
<dbReference type="PANTHER" id="PTHR38776:SF1">
    <property type="entry name" value="MLTA-INTERACTING PROTEIN-RELATED"/>
    <property type="match status" value="1"/>
</dbReference>
<feature type="chain" id="PRO_5046901882" evidence="7">
    <location>
        <begin position="27"/>
        <end position="318"/>
    </location>
</feature>
<proteinExistence type="inferred from homology"/>
<feature type="signal peptide" evidence="7">
    <location>
        <begin position="1"/>
        <end position="26"/>
    </location>
</feature>
<dbReference type="RefSeq" id="WP_273678479.1">
    <property type="nucleotide sequence ID" value="NZ_JAQQXQ010000008.1"/>
</dbReference>
<evidence type="ECO:0000256" key="3">
    <source>
        <dbReference type="ARBA" id="ARBA00022729"/>
    </source>
</evidence>
<feature type="compositionally biased region" description="Pro residues" evidence="6">
    <location>
        <begin position="44"/>
        <end position="53"/>
    </location>
</feature>
<evidence type="ECO:0000256" key="1">
    <source>
        <dbReference type="ARBA" id="ARBA00004442"/>
    </source>
</evidence>
<accession>A0ABT5JRP1</accession>
<dbReference type="PANTHER" id="PTHR38776">
    <property type="entry name" value="MLTA-INTERACTING PROTEIN-RELATED"/>
    <property type="match status" value="1"/>
</dbReference>
<dbReference type="Proteomes" id="UP001216558">
    <property type="component" value="Unassembled WGS sequence"/>
</dbReference>
<protein>
    <submittedName>
        <fullName evidence="8">MipA/OmpV family protein</fullName>
    </submittedName>
</protein>
<dbReference type="InterPro" id="IPR010583">
    <property type="entry name" value="MipA"/>
</dbReference>
<reference evidence="8 9" key="1">
    <citation type="submission" date="2022-10" db="EMBL/GenBank/DDBJ databases">
        <title>Erythrobacter sp. sf7 Genome sequencing.</title>
        <authorList>
            <person name="Park S."/>
        </authorList>
    </citation>
    <scope>NUCLEOTIDE SEQUENCE [LARGE SCALE GENOMIC DNA]</scope>
    <source>
        <strain evidence="9">sf7</strain>
    </source>
</reference>
<keyword evidence="5" id="KW-0998">Cell outer membrane</keyword>